<dbReference type="PROSITE" id="PS50211">
    <property type="entry name" value="DENN"/>
    <property type="match status" value="1"/>
</dbReference>
<dbReference type="GO" id="GO:0055037">
    <property type="term" value="C:recycling endosome"/>
    <property type="evidence" value="ECO:0007669"/>
    <property type="project" value="TreeGrafter"/>
</dbReference>
<dbReference type="InterPro" id="IPR037516">
    <property type="entry name" value="Tripartite_DENN"/>
</dbReference>
<proteinExistence type="inferred from homology"/>
<feature type="region of interest" description="Disordered" evidence="2">
    <location>
        <begin position="633"/>
        <end position="656"/>
    </location>
</feature>
<dbReference type="PANTHER" id="PTHR13677:SF0">
    <property type="entry name" value="LD41638P"/>
    <property type="match status" value="1"/>
</dbReference>
<feature type="region of interest" description="Disordered" evidence="2">
    <location>
        <begin position="350"/>
        <end position="370"/>
    </location>
</feature>
<name>A0AAW1PKR2_9CHLO</name>
<evidence type="ECO:0000313" key="4">
    <source>
        <dbReference type="EMBL" id="KAK9810174.1"/>
    </source>
</evidence>
<keyword evidence="5" id="KW-1185">Reference proteome</keyword>
<accession>A0AAW1PKR2</accession>
<evidence type="ECO:0000256" key="2">
    <source>
        <dbReference type="SAM" id="MobiDB-lite"/>
    </source>
</evidence>
<dbReference type="PANTHER" id="PTHR13677">
    <property type="entry name" value="LD41638P"/>
    <property type="match status" value="1"/>
</dbReference>
<dbReference type="Proteomes" id="UP001489004">
    <property type="component" value="Unassembled WGS sequence"/>
</dbReference>
<gene>
    <name evidence="4" type="ORF">WJX72_006112</name>
</gene>
<sequence length="656" mass="71578">MLQEAQTSDWVVAICSILFDLDVGQKVELVQPPGALTAEEQTDVAFHCFPDSMSMELYSRSSIRDSTFFFRIKRRGSSVAGARPDAELRPHSTSASTVSSIDQHYADHQVPFLYGFVFCRQRQDERLKRGGEQKSVVVLSRFPYSSVLGPLSQYVGPLYFNQGSTALQQVYSEVLTWEPPQADLRSVVDVGTLSIMAQVPAPACLPPPAPPDSSHPLACLPSLDEEDWEGLHGVFSEADVYSPFKAVLDKLWALWEMVALGLPLMVTAPSPGESSAAVAALLSLISPLPYSADFRPYFTIHDPDFAAMSAAESPEGLAGVPRLLGVTNLYFLKALPDWPNVLSIGSKPSLAGSAQQNGHTGPSAAPSAPSRLQKLGNAVKAVRQQAAGAQVLLTQHIQALWSSYKPLTRPDNKLLERLLRVTPADPPAKAARIALANSAALHHHFTELTLALLEPFAQFCTPVLPPEGDGPVPLHGPPHLPAFSHAAFLQTLQEITPRAILLERFSSQGQCVQFYKRFLESANFTSWFERRRQAAWSFQETSWELARTGRGEDLNLEALDEVQLVEVFHDMEARLEEAAAVARHPAASQQALAKAALLKKQVGAIFGAMPRDLQQTMLSSPQRAALLHGLTTQHKVPGQPLRRPSVLPGTSPTSIW</sequence>
<evidence type="ECO:0000313" key="5">
    <source>
        <dbReference type="Proteomes" id="UP001489004"/>
    </source>
</evidence>
<protein>
    <recommendedName>
        <fullName evidence="3">UDENN domain-containing protein</fullName>
    </recommendedName>
</protein>
<comment type="caution">
    <text evidence="4">The sequence shown here is derived from an EMBL/GenBank/DDBJ whole genome shotgun (WGS) entry which is preliminary data.</text>
</comment>
<organism evidence="4 5">
    <name type="scientific">[Myrmecia] bisecta</name>
    <dbReference type="NCBI Taxonomy" id="41462"/>
    <lineage>
        <taxon>Eukaryota</taxon>
        <taxon>Viridiplantae</taxon>
        <taxon>Chlorophyta</taxon>
        <taxon>core chlorophytes</taxon>
        <taxon>Trebouxiophyceae</taxon>
        <taxon>Trebouxiales</taxon>
        <taxon>Trebouxiaceae</taxon>
        <taxon>Myrmecia</taxon>
    </lineage>
</organism>
<dbReference type="AlphaFoldDB" id="A0AAW1PKR2"/>
<evidence type="ECO:0000259" key="3">
    <source>
        <dbReference type="PROSITE" id="PS50211"/>
    </source>
</evidence>
<dbReference type="EMBL" id="JALJOR010000010">
    <property type="protein sequence ID" value="KAK9810174.1"/>
    <property type="molecule type" value="Genomic_DNA"/>
</dbReference>
<comment type="similarity">
    <text evidence="1">Belongs to the DENND6 family.</text>
</comment>
<dbReference type="GO" id="GO:0005085">
    <property type="term" value="F:guanyl-nucleotide exchange factor activity"/>
    <property type="evidence" value="ECO:0007669"/>
    <property type="project" value="InterPro"/>
</dbReference>
<evidence type="ECO:0000256" key="1">
    <source>
        <dbReference type="ARBA" id="ARBA00007159"/>
    </source>
</evidence>
<dbReference type="InterPro" id="IPR024224">
    <property type="entry name" value="DENND6"/>
</dbReference>
<reference evidence="4 5" key="1">
    <citation type="journal article" date="2024" name="Nat. Commun.">
        <title>Phylogenomics reveals the evolutionary origins of lichenization in chlorophyte algae.</title>
        <authorList>
            <person name="Puginier C."/>
            <person name="Libourel C."/>
            <person name="Otte J."/>
            <person name="Skaloud P."/>
            <person name="Haon M."/>
            <person name="Grisel S."/>
            <person name="Petersen M."/>
            <person name="Berrin J.G."/>
            <person name="Delaux P.M."/>
            <person name="Dal Grande F."/>
            <person name="Keller J."/>
        </authorList>
    </citation>
    <scope>NUCLEOTIDE SEQUENCE [LARGE SCALE GENOMIC DNA]</scope>
    <source>
        <strain evidence="4 5">SAG 2043</strain>
    </source>
</reference>
<feature type="domain" description="UDENN" evidence="3">
    <location>
        <begin position="12"/>
        <end position="529"/>
    </location>
</feature>